<evidence type="ECO:0000256" key="10">
    <source>
        <dbReference type="ARBA" id="ARBA00038934"/>
    </source>
</evidence>
<evidence type="ECO:0000256" key="11">
    <source>
        <dbReference type="ARBA" id="ARBA00050886"/>
    </source>
</evidence>
<dbReference type="FunFam" id="3.90.550.10:FF:000092">
    <property type="entry name" value="Glycogenin 2"/>
    <property type="match status" value="1"/>
</dbReference>
<dbReference type="GeneID" id="88176136"/>
<dbReference type="GO" id="GO:0005978">
    <property type="term" value="P:glycogen biosynthetic process"/>
    <property type="evidence" value="ECO:0007669"/>
    <property type="project" value="UniProtKB-KW"/>
</dbReference>
<evidence type="ECO:0000256" key="1">
    <source>
        <dbReference type="ARBA" id="ARBA00001936"/>
    </source>
</evidence>
<keyword evidence="3" id="KW-0963">Cytoplasm</keyword>
<dbReference type="InterPro" id="IPR002495">
    <property type="entry name" value="Glyco_trans_8"/>
</dbReference>
<evidence type="ECO:0000256" key="4">
    <source>
        <dbReference type="ARBA" id="ARBA00022679"/>
    </source>
</evidence>
<comment type="similarity">
    <text evidence="9">Belongs to the glycosyltransferase 8 family. Glycogenin subfamily.</text>
</comment>
<sequence>MNAYVTLLINESYVPGALVLAKALRNNGTKFKLAILLDTSTVSAYSQNLIKELYDDIIEINDDKIFMPVDLVTRKLGRPQLAVTLTKILIWQLVQYKHIIYLDADTVPLKSLDHLFERFASQKPTEVVASPDIGWPDVFNSGFMVIKPDPSVYAFIKNYSEQGEMVSYDGADQGLLNEVFHLQDHEGYNWIRLPFVYNMTPSTLYQNSPAIERFLYDIHLVHFVGAIKPWLYGSQTGTMFHDMWWKIFNDNFLEVDRVKLLSQKPKDGLNLKSSSGSTFTDTTSIASAFSALNVEEAAKVFPWEHRDPVSATRVFDLT</sequence>
<name>A0AAX4HGL3_9ASCO</name>
<evidence type="ECO:0000256" key="9">
    <source>
        <dbReference type="ARBA" id="ARBA00038162"/>
    </source>
</evidence>
<dbReference type="KEGG" id="asau:88176136"/>
<dbReference type="SUPFAM" id="SSF53448">
    <property type="entry name" value="Nucleotide-diphospho-sugar transferases"/>
    <property type="match status" value="1"/>
</dbReference>
<dbReference type="AlphaFoldDB" id="A0AAX4HGL3"/>
<gene>
    <name evidence="14" type="ORF">PUMCH_005077</name>
</gene>
<dbReference type="GO" id="GO:0005737">
    <property type="term" value="C:cytoplasm"/>
    <property type="evidence" value="ECO:0007669"/>
    <property type="project" value="UniProtKB-SubCell"/>
</dbReference>
<dbReference type="GO" id="GO:0046872">
    <property type="term" value="F:metal ion binding"/>
    <property type="evidence" value="ECO:0007669"/>
    <property type="project" value="UniProtKB-KW"/>
</dbReference>
<organism evidence="14 15">
    <name type="scientific">Australozyma saopauloensis</name>
    <dbReference type="NCBI Taxonomy" id="291208"/>
    <lineage>
        <taxon>Eukaryota</taxon>
        <taxon>Fungi</taxon>
        <taxon>Dikarya</taxon>
        <taxon>Ascomycota</taxon>
        <taxon>Saccharomycotina</taxon>
        <taxon>Pichiomycetes</taxon>
        <taxon>Metschnikowiaceae</taxon>
        <taxon>Australozyma</taxon>
    </lineage>
</organism>
<dbReference type="RefSeq" id="XP_062880057.1">
    <property type="nucleotide sequence ID" value="XM_063023987.1"/>
</dbReference>
<comment type="subcellular location">
    <subcellularLocation>
        <location evidence="2">Cytoplasm</location>
    </subcellularLocation>
</comment>
<keyword evidence="8" id="KW-0464">Manganese</keyword>
<dbReference type="Proteomes" id="UP001338582">
    <property type="component" value="Chromosome 7"/>
</dbReference>
<dbReference type="InterPro" id="IPR029044">
    <property type="entry name" value="Nucleotide-diphossugar_trans"/>
</dbReference>
<evidence type="ECO:0000256" key="8">
    <source>
        <dbReference type="ARBA" id="ARBA00023211"/>
    </source>
</evidence>
<reference evidence="14 15" key="1">
    <citation type="submission" date="2023-10" db="EMBL/GenBank/DDBJ databases">
        <title>Draft Genome Sequence of Candida saopaulonensis from a very Premature Infant with Sepsis.</title>
        <authorList>
            <person name="Ning Y."/>
            <person name="Dai R."/>
            <person name="Xiao M."/>
            <person name="Xu Y."/>
            <person name="Yan Q."/>
            <person name="Zhang L."/>
        </authorList>
    </citation>
    <scope>NUCLEOTIDE SEQUENCE [LARGE SCALE GENOMIC DNA]</scope>
    <source>
        <strain evidence="14 15">19XY460</strain>
    </source>
</reference>
<dbReference type="Gene3D" id="3.90.550.10">
    <property type="entry name" value="Spore Coat Polysaccharide Biosynthesis Protein SpsA, Chain A"/>
    <property type="match status" value="1"/>
</dbReference>
<protein>
    <recommendedName>
        <fullName evidence="10">glycogenin glucosyltransferase</fullName>
        <ecNumber evidence="10">2.4.1.186</ecNumber>
    </recommendedName>
</protein>
<keyword evidence="4" id="KW-0808">Transferase</keyword>
<evidence type="ECO:0000256" key="13">
    <source>
        <dbReference type="ARBA" id="ARBA00057883"/>
    </source>
</evidence>
<evidence type="ECO:0000256" key="3">
    <source>
        <dbReference type="ARBA" id="ARBA00022490"/>
    </source>
</evidence>
<comment type="function">
    <text evidence="13">Self-glucosylating initiator of glycogen synthesis. It catalyzes the formation of a short alpha (1,4)-glucosyl chain covalently attached via a glucose 1-O-tyrosyl linkage to internal tyrosine residues and these chains act as primers for the elongation reaction catalyzed by glycogen synthase.</text>
</comment>
<keyword evidence="6" id="KW-0320">Glycogen biosynthesis</keyword>
<evidence type="ECO:0000313" key="14">
    <source>
        <dbReference type="EMBL" id="WPK27680.1"/>
    </source>
</evidence>
<dbReference type="GO" id="GO:0008466">
    <property type="term" value="F:glycogenin glucosyltransferase activity"/>
    <property type="evidence" value="ECO:0007669"/>
    <property type="project" value="UniProtKB-EC"/>
</dbReference>
<dbReference type="InterPro" id="IPR050587">
    <property type="entry name" value="GNT1/Glycosyltrans_8"/>
</dbReference>
<comment type="catalytic activity">
    <reaction evidence="11">
        <text>[1,4-alpha-D-glucosyl](n)-L-tyrosyl-[glycogenin] + UDP-alpha-D-glucose = [1,4-alpha-D-glucosyl](n+1)-L-tyrosyl-[glycogenin] + UDP + H(+)</text>
        <dbReference type="Rhea" id="RHEA:56560"/>
        <dbReference type="Rhea" id="RHEA-COMP:14606"/>
        <dbReference type="Rhea" id="RHEA-COMP:14607"/>
        <dbReference type="ChEBI" id="CHEBI:15378"/>
        <dbReference type="ChEBI" id="CHEBI:58223"/>
        <dbReference type="ChEBI" id="CHEBI:58885"/>
        <dbReference type="ChEBI" id="CHEBI:140574"/>
        <dbReference type="EC" id="2.4.1.186"/>
    </reaction>
</comment>
<accession>A0AAX4HGL3</accession>
<evidence type="ECO:0000256" key="7">
    <source>
        <dbReference type="ARBA" id="ARBA00023180"/>
    </source>
</evidence>
<evidence type="ECO:0000256" key="6">
    <source>
        <dbReference type="ARBA" id="ARBA00023056"/>
    </source>
</evidence>
<evidence type="ECO:0000256" key="2">
    <source>
        <dbReference type="ARBA" id="ARBA00004496"/>
    </source>
</evidence>
<comment type="cofactor">
    <cofactor evidence="1">
        <name>Mn(2+)</name>
        <dbReference type="ChEBI" id="CHEBI:29035"/>
    </cofactor>
</comment>
<keyword evidence="15" id="KW-1185">Reference proteome</keyword>
<dbReference type="PANTHER" id="PTHR11183">
    <property type="entry name" value="GLYCOGENIN SUBFAMILY MEMBER"/>
    <property type="match status" value="1"/>
</dbReference>
<dbReference type="EC" id="2.4.1.186" evidence="10"/>
<keyword evidence="7" id="KW-0325">Glycoprotein</keyword>
<dbReference type="CDD" id="cd02537">
    <property type="entry name" value="GT8_Glycogenin"/>
    <property type="match status" value="1"/>
</dbReference>
<evidence type="ECO:0000256" key="12">
    <source>
        <dbReference type="ARBA" id="ARBA00052293"/>
    </source>
</evidence>
<dbReference type="Pfam" id="PF01501">
    <property type="entry name" value="Glyco_transf_8"/>
    <property type="match status" value="1"/>
</dbReference>
<evidence type="ECO:0000313" key="15">
    <source>
        <dbReference type="Proteomes" id="UP001338582"/>
    </source>
</evidence>
<evidence type="ECO:0000256" key="5">
    <source>
        <dbReference type="ARBA" id="ARBA00022723"/>
    </source>
</evidence>
<proteinExistence type="inferred from homology"/>
<comment type="catalytic activity">
    <reaction evidence="12">
        <text>L-tyrosyl-[glycogenin] + UDP-alpha-D-glucose = alpha-D-glucosyl-L-tyrosyl-[glycogenin] + UDP + H(+)</text>
        <dbReference type="Rhea" id="RHEA:23360"/>
        <dbReference type="Rhea" id="RHEA-COMP:14604"/>
        <dbReference type="Rhea" id="RHEA-COMP:14605"/>
        <dbReference type="ChEBI" id="CHEBI:15378"/>
        <dbReference type="ChEBI" id="CHEBI:46858"/>
        <dbReference type="ChEBI" id="CHEBI:58223"/>
        <dbReference type="ChEBI" id="CHEBI:58885"/>
        <dbReference type="ChEBI" id="CHEBI:140573"/>
        <dbReference type="EC" id="2.4.1.186"/>
    </reaction>
</comment>
<dbReference type="EMBL" id="CP138900">
    <property type="protein sequence ID" value="WPK27680.1"/>
    <property type="molecule type" value="Genomic_DNA"/>
</dbReference>
<keyword evidence="5" id="KW-0479">Metal-binding</keyword>